<organism evidence="1 2">
    <name type="scientific">Scutellospora calospora</name>
    <dbReference type="NCBI Taxonomy" id="85575"/>
    <lineage>
        <taxon>Eukaryota</taxon>
        <taxon>Fungi</taxon>
        <taxon>Fungi incertae sedis</taxon>
        <taxon>Mucoromycota</taxon>
        <taxon>Glomeromycotina</taxon>
        <taxon>Glomeromycetes</taxon>
        <taxon>Diversisporales</taxon>
        <taxon>Gigasporaceae</taxon>
        <taxon>Scutellospora</taxon>
    </lineage>
</organism>
<keyword evidence="2" id="KW-1185">Reference proteome</keyword>
<evidence type="ECO:0000313" key="2">
    <source>
        <dbReference type="Proteomes" id="UP000789860"/>
    </source>
</evidence>
<evidence type="ECO:0000313" key="1">
    <source>
        <dbReference type="EMBL" id="CAG8513245.1"/>
    </source>
</evidence>
<proteinExistence type="predicted"/>
<protein>
    <submittedName>
        <fullName evidence="1">1576_t:CDS:1</fullName>
    </submittedName>
</protein>
<comment type="caution">
    <text evidence="1">The sequence shown here is derived from an EMBL/GenBank/DDBJ whole genome shotgun (WGS) entry which is preliminary data.</text>
</comment>
<name>A0ACA9L683_9GLOM</name>
<dbReference type="EMBL" id="CAJVPM010004437">
    <property type="protein sequence ID" value="CAG8513245.1"/>
    <property type="molecule type" value="Genomic_DNA"/>
</dbReference>
<dbReference type="Proteomes" id="UP000789860">
    <property type="component" value="Unassembled WGS sequence"/>
</dbReference>
<accession>A0ACA9L683</accession>
<sequence length="103" mass="12206">KRSNLLIASWRRLFELDGLLYLGSEIDTEICWNSTYLMLIKSLKIRIQVNILIAQNPDDFNDLIFTNNNWANIYSWISEKIDENINNVDIEDINDIDYEMDCE</sequence>
<gene>
    <name evidence="1" type="ORF">SCALOS_LOCUS3752</name>
</gene>
<reference evidence="1" key="1">
    <citation type="submission" date="2021-06" db="EMBL/GenBank/DDBJ databases">
        <authorList>
            <person name="Kallberg Y."/>
            <person name="Tangrot J."/>
            <person name="Rosling A."/>
        </authorList>
    </citation>
    <scope>NUCLEOTIDE SEQUENCE</scope>
    <source>
        <strain evidence="1">AU212A</strain>
    </source>
</reference>
<feature type="non-terminal residue" evidence="1">
    <location>
        <position position="1"/>
    </location>
</feature>